<evidence type="ECO:0000313" key="2">
    <source>
        <dbReference type="Proteomes" id="UP000663848"/>
    </source>
</evidence>
<proteinExistence type="predicted"/>
<evidence type="ECO:0000313" key="1">
    <source>
        <dbReference type="EMBL" id="CAF5116535.1"/>
    </source>
</evidence>
<sequence>CEGSGGRDGGGGCGVGCGRIEKVLTVVGLTIRSSERFSLDDDDDDDDDEEEAEALVLFPFIT</sequence>
<name>A0A822F1X0_9BILA</name>
<comment type="caution">
    <text evidence="1">The sequence shown here is derived from an EMBL/GenBank/DDBJ whole genome shotgun (WGS) entry which is preliminary data.</text>
</comment>
<gene>
    <name evidence="1" type="ORF">QYT958_LOCUS45789</name>
</gene>
<dbReference type="EMBL" id="CAJOBR010078055">
    <property type="protein sequence ID" value="CAF5116535.1"/>
    <property type="molecule type" value="Genomic_DNA"/>
</dbReference>
<accession>A0A822F1X0</accession>
<organism evidence="1 2">
    <name type="scientific">Rotaria socialis</name>
    <dbReference type="NCBI Taxonomy" id="392032"/>
    <lineage>
        <taxon>Eukaryota</taxon>
        <taxon>Metazoa</taxon>
        <taxon>Spiralia</taxon>
        <taxon>Gnathifera</taxon>
        <taxon>Rotifera</taxon>
        <taxon>Eurotatoria</taxon>
        <taxon>Bdelloidea</taxon>
        <taxon>Philodinida</taxon>
        <taxon>Philodinidae</taxon>
        <taxon>Rotaria</taxon>
    </lineage>
</organism>
<dbReference type="Proteomes" id="UP000663848">
    <property type="component" value="Unassembled WGS sequence"/>
</dbReference>
<feature type="non-terminal residue" evidence="1">
    <location>
        <position position="62"/>
    </location>
</feature>
<protein>
    <submittedName>
        <fullName evidence="1">Uncharacterized protein</fullName>
    </submittedName>
</protein>
<feature type="non-terminal residue" evidence="1">
    <location>
        <position position="1"/>
    </location>
</feature>
<dbReference type="AlphaFoldDB" id="A0A822F1X0"/>
<reference evidence="1" key="1">
    <citation type="submission" date="2021-02" db="EMBL/GenBank/DDBJ databases">
        <authorList>
            <person name="Nowell W R."/>
        </authorList>
    </citation>
    <scope>NUCLEOTIDE SEQUENCE</scope>
</reference>